<proteinExistence type="predicted"/>
<name>A0ABV6IH54_9BURK</name>
<accession>A0ABV6IH54</accession>
<gene>
    <name evidence="2" type="ORF">ACFFJH_15230</name>
</gene>
<keyword evidence="3" id="KW-1185">Reference proteome</keyword>
<evidence type="ECO:0000256" key="1">
    <source>
        <dbReference type="SAM" id="SignalP"/>
    </source>
</evidence>
<comment type="caution">
    <text evidence="2">The sequence shown here is derived from an EMBL/GenBank/DDBJ whole genome shotgun (WGS) entry which is preliminary data.</text>
</comment>
<keyword evidence="1" id="KW-0732">Signal</keyword>
<reference evidence="2 3" key="1">
    <citation type="submission" date="2024-09" db="EMBL/GenBank/DDBJ databases">
        <authorList>
            <person name="Sun Q."/>
            <person name="Mori K."/>
        </authorList>
    </citation>
    <scope>NUCLEOTIDE SEQUENCE [LARGE SCALE GENOMIC DNA]</scope>
    <source>
        <strain evidence="2 3">CCM 8677</strain>
    </source>
</reference>
<evidence type="ECO:0000313" key="2">
    <source>
        <dbReference type="EMBL" id="MFC0351170.1"/>
    </source>
</evidence>
<dbReference type="RefSeq" id="WP_390213786.1">
    <property type="nucleotide sequence ID" value="NZ_JBHLXJ010000016.1"/>
</dbReference>
<dbReference type="EMBL" id="JBHLXJ010000016">
    <property type="protein sequence ID" value="MFC0351170.1"/>
    <property type="molecule type" value="Genomic_DNA"/>
</dbReference>
<dbReference type="Proteomes" id="UP001589844">
    <property type="component" value="Unassembled WGS sequence"/>
</dbReference>
<evidence type="ECO:0000313" key="3">
    <source>
        <dbReference type="Proteomes" id="UP001589844"/>
    </source>
</evidence>
<protein>
    <submittedName>
        <fullName evidence="2">Tetratricopeptide repeat protein</fullName>
    </submittedName>
</protein>
<organism evidence="2 3">
    <name type="scientific">Undibacterium danionis</name>
    <dbReference type="NCBI Taxonomy" id="1812100"/>
    <lineage>
        <taxon>Bacteria</taxon>
        <taxon>Pseudomonadati</taxon>
        <taxon>Pseudomonadota</taxon>
        <taxon>Betaproteobacteria</taxon>
        <taxon>Burkholderiales</taxon>
        <taxon>Oxalobacteraceae</taxon>
        <taxon>Undibacterium</taxon>
    </lineage>
</organism>
<dbReference type="SUPFAM" id="SSF48452">
    <property type="entry name" value="TPR-like"/>
    <property type="match status" value="1"/>
</dbReference>
<feature type="signal peptide" evidence="1">
    <location>
        <begin position="1"/>
        <end position="28"/>
    </location>
</feature>
<dbReference type="InterPro" id="IPR011990">
    <property type="entry name" value="TPR-like_helical_dom_sf"/>
</dbReference>
<dbReference type="Pfam" id="PF14559">
    <property type="entry name" value="TPR_19"/>
    <property type="match status" value="1"/>
</dbReference>
<feature type="chain" id="PRO_5047105834" evidence="1">
    <location>
        <begin position="29"/>
        <end position="428"/>
    </location>
</feature>
<sequence length="428" mass="48706">MNFTFSLIKTWISICLCCGFLLPLAVNARSMDDINDVASKDQRAADQYLEALKAINEKRHADAKLLLEKLIEDQPQHAGALLDLAIMQCTLGNKREAERLFIVLINRFSPPPAILEIIDIHRKTECTVKAPNVMTNFVIERGYDTNANQGASNSIFTINDLGTPVNLQLLPEYLPKPDHYTSASLDLSREFNNDEGVFFLQLRSRQYDKISNLNSAGLAAGFERQFRVRNWTISPAASINAMNLANALYQKQMSARLKLTLPENPDAWMKYSIATSVSRMLYPTIRNFDGSTFELRFIGAKQTDQYFLSTSAAIMSDLGNDMRIGGDRYGWSINSFLRATTPVQLFQKNVFVELGLQHLNWQSKKIYLNGLIEVKKHQENSMLRAMVGLPITENSSLNLEYRRVINRENISFLSFASRQIQLSWQWQQ</sequence>